<name>A0A7S5UW85_9CAUD</name>
<protein>
    <submittedName>
        <fullName evidence="1">Uncharacterized protein</fullName>
    </submittedName>
</protein>
<dbReference type="Proteomes" id="UP000629603">
    <property type="component" value="Segment"/>
</dbReference>
<sequence length="150" mass="17358">MNRRLFLSALASTLLLSSTPAFSILENDIAEVPPLMKLRYRQIVNRIRDAILTSYLDTEEESDKTQKRKYIASYATNLLNYYKDNRIIHDYGALVYNTVQYGTFTPMSEETVVSICVELVKDAKVYMIFAPYYVERDPDLVLAEQYTSTQ</sequence>
<evidence type="ECO:0000313" key="1">
    <source>
        <dbReference type="EMBL" id="QIG71166.1"/>
    </source>
</evidence>
<gene>
    <name evidence="1" type="ORF">EVB93_059</name>
</gene>
<accession>A0A7S5UW85</accession>
<dbReference type="EMBL" id="MN988521">
    <property type="protein sequence ID" value="QIG71166.1"/>
    <property type="molecule type" value="Genomic_DNA"/>
</dbReference>
<evidence type="ECO:0000313" key="2">
    <source>
        <dbReference type="Proteomes" id="UP000629603"/>
    </source>
</evidence>
<reference evidence="1 2" key="1">
    <citation type="submission" date="2020-01" db="EMBL/GenBank/DDBJ databases">
        <title>Patterns of diversity and host range of bacteriophage communities associated with bean-nodulatin bacteria.</title>
        <authorList>
            <person name="Vann Cauwenberghe J."/>
            <person name="Santamaria R.I."/>
            <person name="Bustos P."/>
            <person name="Juarez S."/>
            <person name="Gonzalez V."/>
        </authorList>
    </citation>
    <scope>NUCLEOTIDE SEQUENCE [LARGE SCALE GENOMIC DNA]</scope>
</reference>
<keyword evidence="2" id="KW-1185">Reference proteome</keyword>
<organism evidence="1 2">
    <name type="scientific">Rhizobium phage RHph_TM30</name>
    <dbReference type="NCBI Taxonomy" id="2509764"/>
    <lineage>
        <taxon>Viruses</taxon>
        <taxon>Duplodnaviria</taxon>
        <taxon>Heunggongvirae</taxon>
        <taxon>Uroviricota</taxon>
        <taxon>Caudoviricetes</taxon>
        <taxon>Kleczkowskaviridae</taxon>
        <taxon>Cuauhnahuacvirus</taxon>
        <taxon>Cuauhnahuacvirus TM30</taxon>
    </lineage>
</organism>
<proteinExistence type="predicted"/>